<dbReference type="RefSeq" id="WP_191158694.1">
    <property type="nucleotide sequence ID" value="NZ_JACXAI010000015.1"/>
</dbReference>
<protein>
    <submittedName>
        <fullName evidence="3">STAS domain-containing protein</fullName>
    </submittedName>
</protein>
<dbReference type="Pfam" id="PF01740">
    <property type="entry name" value="STAS"/>
    <property type="match status" value="1"/>
</dbReference>
<sequence length="280" mass="31685">MSEQEIHPTLEKISRKIEVNKGHLLNLITEQINISYPANVLNQTEDLITWRENVIQMYSNSITLNEEEAYHLVDQWGNEAADLLVTINLPLDLANEEIRFYRNLIGTIIKEEAKISHLTLDQFYEVVAAFNSVVDYAIQQINISYMKEYNANLKIAKEAVDELSVPIVRIAEKIGILPLIGDIDTHRAQILLDVALTQSSQFELEHLIIDLSGVPIIDTMVANQIFKVIHALSLIGVETKLSGIRPEIAQTMIQLGLNFKDTDSFSSLNQALEYIGFKIK</sequence>
<dbReference type="InterPro" id="IPR051932">
    <property type="entry name" value="Bact_StressResp_Reg"/>
</dbReference>
<name>A0A926NHD6_9BACI</name>
<dbReference type="PROSITE" id="PS50801">
    <property type="entry name" value="STAS"/>
    <property type="match status" value="1"/>
</dbReference>
<dbReference type="PANTHER" id="PTHR33745">
    <property type="entry name" value="RSBT ANTAGONIST PROTEIN RSBS-RELATED"/>
    <property type="match status" value="1"/>
</dbReference>
<dbReference type="AlphaFoldDB" id="A0A926NHD6"/>
<organism evidence="3 4">
    <name type="scientific">Metabacillus arenae</name>
    <dbReference type="NCBI Taxonomy" id="2771434"/>
    <lineage>
        <taxon>Bacteria</taxon>
        <taxon>Bacillati</taxon>
        <taxon>Bacillota</taxon>
        <taxon>Bacilli</taxon>
        <taxon>Bacillales</taxon>
        <taxon>Bacillaceae</taxon>
        <taxon>Metabacillus</taxon>
    </lineage>
</organism>
<dbReference type="Gene3D" id="3.30.750.24">
    <property type="entry name" value="STAS domain"/>
    <property type="match status" value="1"/>
</dbReference>
<keyword evidence="1" id="KW-0597">Phosphoprotein</keyword>
<feature type="domain" description="STAS" evidence="2">
    <location>
        <begin position="164"/>
        <end position="275"/>
    </location>
</feature>
<dbReference type="EMBL" id="JACXAI010000015">
    <property type="protein sequence ID" value="MBD1381100.1"/>
    <property type="molecule type" value="Genomic_DNA"/>
</dbReference>
<dbReference type="PANTHER" id="PTHR33745:SF3">
    <property type="entry name" value="RSBT CO-ANTAGONIST PROTEIN RSBRC"/>
    <property type="match status" value="1"/>
</dbReference>
<keyword evidence="4" id="KW-1185">Reference proteome</keyword>
<proteinExistence type="predicted"/>
<evidence type="ECO:0000256" key="1">
    <source>
        <dbReference type="ARBA" id="ARBA00022553"/>
    </source>
</evidence>
<reference evidence="3" key="1">
    <citation type="submission" date="2020-09" db="EMBL/GenBank/DDBJ databases">
        <title>A novel bacterium of genus Bacillus, isolated from South China Sea.</title>
        <authorList>
            <person name="Huang H."/>
            <person name="Mo K."/>
            <person name="Hu Y."/>
        </authorList>
    </citation>
    <scope>NUCLEOTIDE SEQUENCE</scope>
    <source>
        <strain evidence="3">IB182487</strain>
    </source>
</reference>
<evidence type="ECO:0000313" key="4">
    <source>
        <dbReference type="Proteomes" id="UP000626844"/>
    </source>
</evidence>
<comment type="caution">
    <text evidence="3">The sequence shown here is derived from an EMBL/GenBank/DDBJ whole genome shotgun (WGS) entry which is preliminary data.</text>
</comment>
<gene>
    <name evidence="3" type="ORF">IC621_12745</name>
</gene>
<evidence type="ECO:0000259" key="2">
    <source>
        <dbReference type="PROSITE" id="PS50801"/>
    </source>
</evidence>
<accession>A0A926NHD6</accession>
<dbReference type="InterPro" id="IPR002645">
    <property type="entry name" value="STAS_dom"/>
</dbReference>
<dbReference type="SUPFAM" id="SSF52091">
    <property type="entry name" value="SpoIIaa-like"/>
    <property type="match status" value="1"/>
</dbReference>
<evidence type="ECO:0000313" key="3">
    <source>
        <dbReference type="EMBL" id="MBD1381100.1"/>
    </source>
</evidence>
<dbReference type="InterPro" id="IPR036513">
    <property type="entry name" value="STAS_dom_sf"/>
</dbReference>
<dbReference type="CDD" id="cd07041">
    <property type="entry name" value="STAS_RsbR_RsbS_like"/>
    <property type="match status" value="1"/>
</dbReference>
<dbReference type="Proteomes" id="UP000626844">
    <property type="component" value="Unassembled WGS sequence"/>
</dbReference>